<accession>A0A093XSL7</accession>
<feature type="domain" description="F-box" evidence="1">
    <location>
        <begin position="5"/>
        <end position="54"/>
    </location>
</feature>
<dbReference type="Gene3D" id="1.20.1280.50">
    <property type="match status" value="1"/>
</dbReference>
<protein>
    <recommendedName>
        <fullName evidence="1">F-box domain-containing protein</fullName>
    </recommendedName>
</protein>
<evidence type="ECO:0000259" key="1">
    <source>
        <dbReference type="PROSITE" id="PS50181"/>
    </source>
</evidence>
<reference evidence="2" key="2">
    <citation type="journal article" date="2014" name="PLoS Genet.">
        <title>Signature gene expression reveals novel clues to the molecular mechanisms of dimorphic transition in Penicillium marneffei.</title>
        <authorList>
            <person name="Yang E."/>
            <person name="Wang G."/>
            <person name="Cai J."/>
            <person name="Woo P.C."/>
            <person name="Lau S.K."/>
            <person name="Yuen K.-Y."/>
            <person name="Chow W.-N."/>
            <person name="Lin X."/>
        </authorList>
    </citation>
    <scope>NUCLEOTIDE SEQUENCE</scope>
    <source>
        <strain evidence="2">PM1</strain>
    </source>
</reference>
<reference key="1">
    <citation type="journal article" date="2014" name="PLoS Genet.">
        <title>Signature Gene Expression Reveals Novel Clues to the Molecular Mechanisms of Dimorphic Transition in Penicillium marneffei.</title>
        <authorList>
            <person name="Yang E."/>
            <person name="Wang G."/>
            <person name="Cai J."/>
            <person name="Woo P.C."/>
            <person name="Lau S.K."/>
            <person name="Yuen K.-Y."/>
            <person name="Chow W.-N."/>
            <person name="Lin X."/>
        </authorList>
    </citation>
    <scope>NUCLEOTIDE SEQUENCE [LARGE SCALE GENOMIC DNA]</scope>
    <source>
        <strain>PM1</strain>
    </source>
</reference>
<name>A0A093XSL7_TALMA</name>
<dbReference type="EMBL" id="JPOX01000012">
    <property type="protein sequence ID" value="KFX48263.1"/>
    <property type="molecule type" value="Genomic_DNA"/>
</dbReference>
<dbReference type="HOGENOM" id="CLU_083408_0_0_1"/>
<dbReference type="SUPFAM" id="SSF81383">
    <property type="entry name" value="F-box domain"/>
    <property type="match status" value="1"/>
</dbReference>
<gene>
    <name evidence="2" type="ORF">GQ26_0120110</name>
</gene>
<dbReference type="InterPro" id="IPR036047">
    <property type="entry name" value="F-box-like_dom_sf"/>
</dbReference>
<dbReference type="Pfam" id="PF12937">
    <property type="entry name" value="F-box-like"/>
    <property type="match status" value="1"/>
</dbReference>
<sequence>MSLDTPFLLALPTELLLKILMYLPDLHSILSASSTCERIREIYRNSVLQIMRSLIAQTGDPHSTHSIYRRLQILGVVINMFKRKEALSLLKDGWKLFATSGYEQFLIPFGVALARLCVSKESEAVRLLLHILHHKQPFTWRGTSSDLLFIPLRMHLHRLSPKTYPRPSKEDLAEFRKLPVATIGPGMVDWGATMDKAQQAALLKRGIQFQNGLIIVKLDPSYYTEYRHRSLPNELSPYNREEILNHDWRSYLRAPLPDRDRGDLELYQLRRDSPE</sequence>
<comment type="caution">
    <text evidence="2">The sequence shown here is derived from an EMBL/GenBank/DDBJ whole genome shotgun (WGS) entry which is preliminary data.</text>
</comment>
<proteinExistence type="predicted"/>
<dbReference type="PROSITE" id="PS50181">
    <property type="entry name" value="FBOX"/>
    <property type="match status" value="1"/>
</dbReference>
<organism evidence="2">
    <name type="scientific">Talaromyces marneffei PM1</name>
    <dbReference type="NCBI Taxonomy" id="1077442"/>
    <lineage>
        <taxon>Eukaryota</taxon>
        <taxon>Fungi</taxon>
        <taxon>Dikarya</taxon>
        <taxon>Ascomycota</taxon>
        <taxon>Pezizomycotina</taxon>
        <taxon>Eurotiomycetes</taxon>
        <taxon>Eurotiomycetidae</taxon>
        <taxon>Eurotiales</taxon>
        <taxon>Trichocomaceae</taxon>
        <taxon>Talaromyces</taxon>
        <taxon>Talaromyces sect. Talaromyces</taxon>
    </lineage>
</organism>
<dbReference type="InterPro" id="IPR001810">
    <property type="entry name" value="F-box_dom"/>
</dbReference>
<dbReference type="AlphaFoldDB" id="A0A093XSL7"/>
<evidence type="ECO:0000313" key="2">
    <source>
        <dbReference type="EMBL" id="KFX48263.1"/>
    </source>
</evidence>